<evidence type="ECO:0000256" key="5">
    <source>
        <dbReference type="ARBA" id="ARBA00023306"/>
    </source>
</evidence>
<evidence type="ECO:0000256" key="2">
    <source>
        <dbReference type="ARBA" id="ARBA00022618"/>
    </source>
</evidence>
<keyword evidence="4" id="KW-0498">Mitosis</keyword>
<evidence type="ECO:0000256" key="7">
    <source>
        <dbReference type="PROSITE-ProRule" id="PRU00221"/>
    </source>
</evidence>
<accession>A0AAN7QXU1</accession>
<keyword evidence="2" id="KW-0132">Cell division</keyword>
<proteinExistence type="predicted"/>
<dbReference type="GO" id="GO:0031145">
    <property type="term" value="P:anaphase-promoting complex-dependent catabolic process"/>
    <property type="evidence" value="ECO:0007669"/>
    <property type="project" value="TreeGrafter"/>
</dbReference>
<comment type="caution">
    <text evidence="8">The sequence shown here is derived from an EMBL/GenBank/DDBJ whole genome shotgun (WGS) entry which is preliminary data.</text>
</comment>
<dbReference type="InterPro" id="IPR015943">
    <property type="entry name" value="WD40/YVTN_repeat-like_dom_sf"/>
</dbReference>
<dbReference type="GO" id="GO:1905786">
    <property type="term" value="P:positive regulation of anaphase-promoting complex-dependent catabolic process"/>
    <property type="evidence" value="ECO:0007669"/>
    <property type="project" value="TreeGrafter"/>
</dbReference>
<dbReference type="GO" id="GO:1990757">
    <property type="term" value="F:ubiquitin ligase activator activity"/>
    <property type="evidence" value="ECO:0007669"/>
    <property type="project" value="TreeGrafter"/>
</dbReference>
<dbReference type="InterPro" id="IPR001680">
    <property type="entry name" value="WD40_rpt"/>
</dbReference>
<dbReference type="SUPFAM" id="SSF82171">
    <property type="entry name" value="DPP6 N-terminal domain-like"/>
    <property type="match status" value="1"/>
</dbReference>
<evidence type="ECO:0000313" key="9">
    <source>
        <dbReference type="Proteomes" id="UP001345219"/>
    </source>
</evidence>
<dbReference type="EMBL" id="JAXIOK010000001">
    <property type="protein sequence ID" value="KAK4780706.1"/>
    <property type="molecule type" value="Genomic_DNA"/>
</dbReference>
<evidence type="ECO:0000256" key="4">
    <source>
        <dbReference type="ARBA" id="ARBA00022776"/>
    </source>
</evidence>
<dbReference type="PANTHER" id="PTHR19918:SF8">
    <property type="entry name" value="FI02843P"/>
    <property type="match status" value="1"/>
</dbReference>
<comment type="function">
    <text evidence="6">Component of the anaphase promoting complex/cyclosome (APC/C), a cell cycle-regulated E3 ubiquitin-protein ligase complex that controls progression through mitosis and the G1 phase of the cell cycle.</text>
</comment>
<dbReference type="AlphaFoldDB" id="A0AAN7QXU1"/>
<evidence type="ECO:0000256" key="6">
    <source>
        <dbReference type="ARBA" id="ARBA00023425"/>
    </source>
</evidence>
<gene>
    <name evidence="8" type="ORF">SAY87_016812</name>
</gene>
<dbReference type="GO" id="GO:0005680">
    <property type="term" value="C:anaphase-promoting complex"/>
    <property type="evidence" value="ECO:0007669"/>
    <property type="project" value="TreeGrafter"/>
</dbReference>
<evidence type="ECO:0000256" key="3">
    <source>
        <dbReference type="ARBA" id="ARBA00022737"/>
    </source>
</evidence>
<reference evidence="8 9" key="1">
    <citation type="journal article" date="2023" name="Hortic Res">
        <title>Pangenome of water caltrop reveals structural variations and asymmetric subgenome divergence after allopolyploidization.</title>
        <authorList>
            <person name="Zhang X."/>
            <person name="Chen Y."/>
            <person name="Wang L."/>
            <person name="Yuan Y."/>
            <person name="Fang M."/>
            <person name="Shi L."/>
            <person name="Lu R."/>
            <person name="Comes H.P."/>
            <person name="Ma Y."/>
            <person name="Chen Y."/>
            <person name="Huang G."/>
            <person name="Zhou Y."/>
            <person name="Zheng Z."/>
            <person name="Qiu Y."/>
        </authorList>
    </citation>
    <scope>NUCLEOTIDE SEQUENCE [LARGE SCALE GENOMIC DNA]</scope>
    <source>
        <tissue evidence="8">Roots</tissue>
    </source>
</reference>
<keyword evidence="3" id="KW-0677">Repeat</keyword>
<dbReference type="GO" id="GO:0010997">
    <property type="term" value="F:anaphase-promoting complex binding"/>
    <property type="evidence" value="ECO:0007669"/>
    <property type="project" value="InterPro"/>
</dbReference>
<dbReference type="PROSITE" id="PS50082">
    <property type="entry name" value="WD_REPEATS_2"/>
    <property type="match status" value="1"/>
</dbReference>
<evidence type="ECO:0008006" key="10">
    <source>
        <dbReference type="Google" id="ProtNLM"/>
    </source>
</evidence>
<dbReference type="Proteomes" id="UP001345219">
    <property type="component" value="Chromosome 13"/>
</dbReference>
<dbReference type="InterPro" id="IPR033010">
    <property type="entry name" value="Cdc20/Fizzy"/>
</dbReference>
<dbReference type="PANTHER" id="PTHR19918">
    <property type="entry name" value="CELL DIVISION CYCLE 20 CDC20 FIZZY -RELATED"/>
    <property type="match status" value="1"/>
</dbReference>
<keyword evidence="1 7" id="KW-0853">WD repeat</keyword>
<feature type="repeat" description="WD" evidence="7">
    <location>
        <begin position="87"/>
        <end position="128"/>
    </location>
</feature>
<dbReference type="Gene3D" id="2.130.10.10">
    <property type="entry name" value="YVTN repeat-like/Quinoprotein amine dehydrogenase"/>
    <property type="match status" value="1"/>
</dbReference>
<protein>
    <recommendedName>
        <fullName evidence="10">Anaphase-promoting complex subunit 4 WD40 domain-containing protein</fullName>
    </recommendedName>
</protein>
<organism evidence="8 9">
    <name type="scientific">Trapa incisa</name>
    <dbReference type="NCBI Taxonomy" id="236973"/>
    <lineage>
        <taxon>Eukaryota</taxon>
        <taxon>Viridiplantae</taxon>
        <taxon>Streptophyta</taxon>
        <taxon>Embryophyta</taxon>
        <taxon>Tracheophyta</taxon>
        <taxon>Spermatophyta</taxon>
        <taxon>Magnoliopsida</taxon>
        <taxon>eudicotyledons</taxon>
        <taxon>Gunneridae</taxon>
        <taxon>Pentapetalae</taxon>
        <taxon>rosids</taxon>
        <taxon>malvids</taxon>
        <taxon>Myrtales</taxon>
        <taxon>Lythraceae</taxon>
        <taxon>Trapa</taxon>
    </lineage>
</organism>
<sequence>MYSTAQSNISAVLVYCNHPRPPSPTVTSHRYVGTDSQTFLIIITSERTLDAPDLVDDYYLNLIDWGSRNTVYLWDTSSRSTSELVTVDDEGGPVTNISWASDGRHVAVGLNNSEVQLWDSTANRLGESWLKLRPSVVSQTAS</sequence>
<evidence type="ECO:0000256" key="1">
    <source>
        <dbReference type="ARBA" id="ARBA00022574"/>
    </source>
</evidence>
<evidence type="ECO:0000313" key="8">
    <source>
        <dbReference type="EMBL" id="KAK4780706.1"/>
    </source>
</evidence>
<name>A0AAN7QXU1_9MYRT</name>
<dbReference type="GO" id="GO:0051301">
    <property type="term" value="P:cell division"/>
    <property type="evidence" value="ECO:0007669"/>
    <property type="project" value="UniProtKB-KW"/>
</dbReference>
<keyword evidence="9" id="KW-1185">Reference proteome</keyword>
<keyword evidence="5" id="KW-0131">Cell cycle</keyword>